<organism evidence="11 12">
    <name type="scientific">Candidatus Danuiimicrobium aquiferis</name>
    <dbReference type="NCBI Taxonomy" id="1801832"/>
    <lineage>
        <taxon>Bacteria</taxon>
        <taxon>Pseudomonadati</taxon>
        <taxon>Candidatus Omnitrophota</taxon>
        <taxon>Candidatus Danuiimicrobium</taxon>
    </lineage>
</organism>
<keyword evidence="6" id="KW-0238">DNA-binding</keyword>
<dbReference type="PANTHER" id="PTHR32071">
    <property type="entry name" value="TRANSCRIPTIONAL REGULATORY PROTEIN"/>
    <property type="match status" value="1"/>
</dbReference>
<dbReference type="SUPFAM" id="SSF52540">
    <property type="entry name" value="P-loop containing nucleoside triphosphate hydrolases"/>
    <property type="match status" value="1"/>
</dbReference>
<dbReference type="FunFam" id="3.40.50.300:FF:000006">
    <property type="entry name" value="DNA-binding transcriptional regulator NtrC"/>
    <property type="match status" value="1"/>
</dbReference>
<dbReference type="InterPro" id="IPR002197">
    <property type="entry name" value="HTH_Fis"/>
</dbReference>
<reference evidence="11 12" key="1">
    <citation type="journal article" date="2016" name="Nat. Commun.">
        <title>Thousands of microbial genomes shed light on interconnected biogeochemical processes in an aquifer system.</title>
        <authorList>
            <person name="Anantharaman K."/>
            <person name="Brown C.T."/>
            <person name="Hug L.A."/>
            <person name="Sharon I."/>
            <person name="Castelle C.J."/>
            <person name="Probst A.J."/>
            <person name="Thomas B.C."/>
            <person name="Singh A."/>
            <person name="Wilkins M.J."/>
            <person name="Karaoz U."/>
            <person name="Brodie E.L."/>
            <person name="Williams K.H."/>
            <person name="Hubbard S.S."/>
            <person name="Banfield J.F."/>
        </authorList>
    </citation>
    <scope>NUCLEOTIDE SEQUENCE [LARGE SCALE GENOMIC DNA]</scope>
</reference>
<dbReference type="Pfam" id="PF25601">
    <property type="entry name" value="AAA_lid_14"/>
    <property type="match status" value="1"/>
</dbReference>
<dbReference type="InterPro" id="IPR027417">
    <property type="entry name" value="P-loop_NTPase"/>
</dbReference>
<dbReference type="Gene3D" id="3.40.50.300">
    <property type="entry name" value="P-loop containing nucleotide triphosphate hydrolases"/>
    <property type="match status" value="1"/>
</dbReference>
<comment type="caution">
    <text evidence="11">The sequence shown here is derived from an EMBL/GenBank/DDBJ whole genome shotgun (WGS) entry which is preliminary data.</text>
</comment>
<evidence type="ECO:0000256" key="8">
    <source>
        <dbReference type="PROSITE-ProRule" id="PRU00169"/>
    </source>
</evidence>
<dbReference type="GO" id="GO:0006355">
    <property type="term" value="P:regulation of DNA-templated transcription"/>
    <property type="evidence" value="ECO:0007669"/>
    <property type="project" value="InterPro"/>
</dbReference>
<evidence type="ECO:0000256" key="2">
    <source>
        <dbReference type="ARBA" id="ARBA00022741"/>
    </source>
</evidence>
<dbReference type="FunFam" id="3.40.50.2300:FF:000018">
    <property type="entry name" value="DNA-binding transcriptional regulator NtrC"/>
    <property type="match status" value="1"/>
</dbReference>
<dbReference type="PROSITE" id="PS00688">
    <property type="entry name" value="SIGMA54_INTERACT_3"/>
    <property type="match status" value="1"/>
</dbReference>
<evidence type="ECO:0000313" key="11">
    <source>
        <dbReference type="EMBL" id="OGW98093.1"/>
    </source>
</evidence>
<dbReference type="SUPFAM" id="SSF46689">
    <property type="entry name" value="Homeodomain-like"/>
    <property type="match status" value="1"/>
</dbReference>
<dbReference type="Pfam" id="PF00158">
    <property type="entry name" value="Sigma54_activat"/>
    <property type="match status" value="1"/>
</dbReference>
<evidence type="ECO:0000259" key="9">
    <source>
        <dbReference type="PROSITE" id="PS50045"/>
    </source>
</evidence>
<evidence type="ECO:0000256" key="5">
    <source>
        <dbReference type="ARBA" id="ARBA00023015"/>
    </source>
</evidence>
<dbReference type="PANTHER" id="PTHR32071:SF119">
    <property type="entry name" value="SIGMA L-DEPENDENT TRANSCRIPTIONAL REGULATOR YPLP-RELATED"/>
    <property type="match status" value="1"/>
</dbReference>
<evidence type="ECO:0000313" key="12">
    <source>
        <dbReference type="Proteomes" id="UP000178187"/>
    </source>
</evidence>
<feature type="domain" description="Sigma-54 factor interaction" evidence="9">
    <location>
        <begin position="144"/>
        <end position="373"/>
    </location>
</feature>
<gene>
    <name evidence="11" type="ORF">A3G33_07100</name>
</gene>
<dbReference type="Gene3D" id="1.10.10.60">
    <property type="entry name" value="Homeodomain-like"/>
    <property type="match status" value="1"/>
</dbReference>
<dbReference type="InterPro" id="IPR003593">
    <property type="entry name" value="AAA+_ATPase"/>
</dbReference>
<dbReference type="PROSITE" id="PS00676">
    <property type="entry name" value="SIGMA54_INTERACT_2"/>
    <property type="match status" value="1"/>
</dbReference>
<dbReference type="CDD" id="cd17536">
    <property type="entry name" value="REC_YesN-like"/>
    <property type="match status" value="1"/>
</dbReference>
<dbReference type="InterPro" id="IPR025944">
    <property type="entry name" value="Sigma_54_int_dom_CS"/>
</dbReference>
<dbReference type="InterPro" id="IPR058031">
    <property type="entry name" value="AAA_lid_NorR"/>
</dbReference>
<dbReference type="SMART" id="SM00448">
    <property type="entry name" value="REC"/>
    <property type="match status" value="1"/>
</dbReference>
<keyword evidence="2" id="KW-0547">Nucleotide-binding</keyword>
<dbReference type="PROSITE" id="PS50110">
    <property type="entry name" value="RESPONSE_REGULATORY"/>
    <property type="match status" value="1"/>
</dbReference>
<dbReference type="GO" id="GO:0043565">
    <property type="term" value="F:sequence-specific DNA binding"/>
    <property type="evidence" value="ECO:0007669"/>
    <property type="project" value="InterPro"/>
</dbReference>
<dbReference type="EMBL" id="MHFR01000037">
    <property type="protein sequence ID" value="OGW98093.1"/>
    <property type="molecule type" value="Genomic_DNA"/>
</dbReference>
<dbReference type="GO" id="GO:0005524">
    <property type="term" value="F:ATP binding"/>
    <property type="evidence" value="ECO:0007669"/>
    <property type="project" value="UniProtKB-KW"/>
</dbReference>
<dbReference type="InterPro" id="IPR001789">
    <property type="entry name" value="Sig_transdc_resp-reg_receiver"/>
</dbReference>
<keyword evidence="5" id="KW-0805">Transcription regulation</keyword>
<keyword evidence="7" id="KW-0804">Transcription</keyword>
<evidence type="ECO:0000256" key="6">
    <source>
        <dbReference type="ARBA" id="ARBA00023125"/>
    </source>
</evidence>
<dbReference type="Proteomes" id="UP000178187">
    <property type="component" value="Unassembled WGS sequence"/>
</dbReference>
<dbReference type="GO" id="GO:0000160">
    <property type="term" value="P:phosphorelay signal transduction system"/>
    <property type="evidence" value="ECO:0007669"/>
    <property type="project" value="UniProtKB-KW"/>
</dbReference>
<dbReference type="SUPFAM" id="SSF52172">
    <property type="entry name" value="CheY-like"/>
    <property type="match status" value="1"/>
</dbReference>
<dbReference type="Gene3D" id="3.40.50.2300">
    <property type="match status" value="1"/>
</dbReference>
<dbReference type="Gene3D" id="1.10.8.60">
    <property type="match status" value="1"/>
</dbReference>
<feature type="modified residue" description="4-aspartylphosphate" evidence="8">
    <location>
        <position position="53"/>
    </location>
</feature>
<protein>
    <recommendedName>
        <fullName evidence="13">Transcriptional regulator</fullName>
    </recommendedName>
</protein>
<dbReference type="InterPro" id="IPR025662">
    <property type="entry name" value="Sigma_54_int_dom_ATP-bd_1"/>
</dbReference>
<feature type="domain" description="Response regulatory" evidence="10">
    <location>
        <begin position="4"/>
        <end position="118"/>
    </location>
</feature>
<evidence type="ECO:0000256" key="4">
    <source>
        <dbReference type="ARBA" id="ARBA00023012"/>
    </source>
</evidence>
<evidence type="ECO:0000256" key="1">
    <source>
        <dbReference type="ARBA" id="ARBA00022553"/>
    </source>
</evidence>
<evidence type="ECO:0000256" key="7">
    <source>
        <dbReference type="ARBA" id="ARBA00023163"/>
    </source>
</evidence>
<name>A0A1G1KYZ9_9BACT</name>
<accession>A0A1G1KYZ9</accession>
<dbReference type="SMART" id="SM00382">
    <property type="entry name" value="AAA"/>
    <property type="match status" value="1"/>
</dbReference>
<dbReference type="Pfam" id="PF00072">
    <property type="entry name" value="Response_reg"/>
    <property type="match status" value="1"/>
</dbReference>
<evidence type="ECO:0008006" key="13">
    <source>
        <dbReference type="Google" id="ProtNLM"/>
    </source>
</evidence>
<keyword evidence="3" id="KW-0067">ATP-binding</keyword>
<sequence>MWATILVVDDEKNTREGIKPILESWDYDVVLAENGKAALELMKEDCPDIVLADLKMPEMDGIELLNTVKRKYPQVIFIVLTAYGTVQTAVSAMQDGAYYYLTKPVNFEELELILKKALHQRSIEQENVNLRAELMQERHEAGEIIGNSETIKKAISTANQVAQTDSTVLIQGESGTGKELFAHLIHFGSSRRNQPLITVHMAALTETLLASELFGHEKGAFTGATERRVGRFERANGGTLFLDEISEIPEGMQTKLLRVLQDGLFERVGGTKTIKTDVRLICATNKNLKDEVTKGKFREDLYYRINVILLEIPPLRNRRSDISLLVDHFLNYFTRINRKNIDGITPEASQALKQYSWPGNIRELKNVMERAVVLGNNGTIGLEQFPDDIRHNQPIRIESDATTTKSVESIRGMEDQMIRKALKQSGGNKSITAKRLGISRRTLYRKIEEYKISD</sequence>
<dbReference type="Pfam" id="PF02954">
    <property type="entry name" value="HTH_8"/>
    <property type="match status" value="1"/>
</dbReference>
<proteinExistence type="predicted"/>
<dbReference type="InterPro" id="IPR011006">
    <property type="entry name" value="CheY-like_superfamily"/>
</dbReference>
<dbReference type="PROSITE" id="PS50045">
    <property type="entry name" value="SIGMA54_INTERACT_4"/>
    <property type="match status" value="1"/>
</dbReference>
<evidence type="ECO:0000259" key="10">
    <source>
        <dbReference type="PROSITE" id="PS50110"/>
    </source>
</evidence>
<keyword evidence="4" id="KW-0902">Two-component regulatory system</keyword>
<keyword evidence="1 8" id="KW-0597">Phosphoprotein</keyword>
<dbReference type="PRINTS" id="PR01590">
    <property type="entry name" value="HTHFIS"/>
</dbReference>
<dbReference type="InterPro" id="IPR025943">
    <property type="entry name" value="Sigma_54_int_dom_ATP-bd_2"/>
</dbReference>
<dbReference type="AlphaFoldDB" id="A0A1G1KYZ9"/>
<dbReference type="InterPro" id="IPR002078">
    <property type="entry name" value="Sigma_54_int"/>
</dbReference>
<evidence type="ECO:0000256" key="3">
    <source>
        <dbReference type="ARBA" id="ARBA00022840"/>
    </source>
</evidence>
<dbReference type="InterPro" id="IPR009057">
    <property type="entry name" value="Homeodomain-like_sf"/>
</dbReference>
<dbReference type="PROSITE" id="PS00675">
    <property type="entry name" value="SIGMA54_INTERACT_1"/>
    <property type="match status" value="1"/>
</dbReference>
<dbReference type="CDD" id="cd00009">
    <property type="entry name" value="AAA"/>
    <property type="match status" value="1"/>
</dbReference>